<dbReference type="GO" id="GO:0008526">
    <property type="term" value="F:phosphatidylinositol transfer activity"/>
    <property type="evidence" value="ECO:0000318"/>
    <property type="project" value="GO_Central"/>
</dbReference>
<name>E9I0F1_DAPPU</name>
<dbReference type="Proteomes" id="UP000000305">
    <property type="component" value="Unassembled WGS sequence"/>
</dbReference>
<proteinExistence type="predicted"/>
<dbReference type="GO" id="GO:0005737">
    <property type="term" value="C:cytoplasm"/>
    <property type="evidence" value="ECO:0000318"/>
    <property type="project" value="GO_Central"/>
</dbReference>
<evidence type="ECO:0000313" key="1">
    <source>
        <dbReference type="EMBL" id="EFX62530.1"/>
    </source>
</evidence>
<dbReference type="PANTHER" id="PTHR10658:SF11">
    <property type="entry name" value="VIBRATOR, ISOFORM B"/>
    <property type="match status" value="1"/>
</dbReference>
<dbReference type="STRING" id="6669.E9I0F1"/>
<evidence type="ECO:0000313" key="2">
    <source>
        <dbReference type="Proteomes" id="UP000000305"/>
    </source>
</evidence>
<dbReference type="InterPro" id="IPR001666">
    <property type="entry name" value="PI_transfer"/>
</dbReference>
<dbReference type="HOGENOM" id="CLU_963968_0_0_1"/>
<organism evidence="1 2">
    <name type="scientific">Daphnia pulex</name>
    <name type="common">Water flea</name>
    <dbReference type="NCBI Taxonomy" id="6669"/>
    <lineage>
        <taxon>Eukaryota</taxon>
        <taxon>Metazoa</taxon>
        <taxon>Ecdysozoa</taxon>
        <taxon>Arthropoda</taxon>
        <taxon>Crustacea</taxon>
        <taxon>Branchiopoda</taxon>
        <taxon>Diplostraca</taxon>
        <taxon>Cladocera</taxon>
        <taxon>Anomopoda</taxon>
        <taxon>Daphniidae</taxon>
        <taxon>Daphnia</taxon>
    </lineage>
</organism>
<dbReference type="GO" id="GO:0008525">
    <property type="term" value="F:phosphatidylcholine transporter activity"/>
    <property type="evidence" value="ECO:0000318"/>
    <property type="project" value="GO_Central"/>
</dbReference>
<dbReference type="GO" id="GO:0035091">
    <property type="term" value="F:phosphatidylinositol binding"/>
    <property type="evidence" value="ECO:0000318"/>
    <property type="project" value="GO_Central"/>
</dbReference>
<gene>
    <name evidence="1" type="ORF">DAPPUDRAFT_120141</name>
</gene>
<keyword evidence="2" id="KW-1185">Reference proteome</keyword>
<sequence>MKMIRNCLPAAVYTAVYTSAVHDFSPFSWCRHRPNWRPGNGGHKGTASSCSPGRCSIMAPDVHFRFELRRRPSSLIAEISLSFRQGERGSIFLADYLQRFGANQRRPSPKLLSSFLWVSGSGRSQSPGGTGSNTTSLQSHPVSARRIFVFHGGTVLNVSSELDNTAIDLATLCSNLEAVFRQHFPSLCHDRLAVRLTSCPTLCSDAITALNSLSCSSSAWWIQSNHHRRRRILLTRRRRTRRQAIHCSTSGDGSSSHRLLATAGLLLIAALSPEYADTVTHTIVVANLA</sequence>
<dbReference type="eggNOG" id="KOG3668">
    <property type="taxonomic scope" value="Eukaryota"/>
</dbReference>
<dbReference type="EMBL" id="GL733527">
    <property type="protein sequence ID" value="EFX62530.1"/>
    <property type="molecule type" value="Genomic_DNA"/>
</dbReference>
<dbReference type="PANTHER" id="PTHR10658">
    <property type="entry name" value="PHOSPHATIDYLINOSITOL TRANSFER PROTEIN"/>
    <property type="match status" value="1"/>
</dbReference>
<dbReference type="AlphaFoldDB" id="E9I0F1"/>
<dbReference type="InParanoid" id="E9I0F1"/>
<dbReference type="GO" id="GO:0031210">
    <property type="term" value="F:phosphatidylcholine binding"/>
    <property type="evidence" value="ECO:0000318"/>
    <property type="project" value="GO_Central"/>
</dbReference>
<reference evidence="1 2" key="1">
    <citation type="journal article" date="2011" name="Science">
        <title>The ecoresponsive genome of Daphnia pulex.</title>
        <authorList>
            <person name="Colbourne J.K."/>
            <person name="Pfrender M.E."/>
            <person name="Gilbert D."/>
            <person name="Thomas W.K."/>
            <person name="Tucker A."/>
            <person name="Oakley T.H."/>
            <person name="Tokishita S."/>
            <person name="Aerts A."/>
            <person name="Arnold G.J."/>
            <person name="Basu M.K."/>
            <person name="Bauer D.J."/>
            <person name="Caceres C.E."/>
            <person name="Carmel L."/>
            <person name="Casola C."/>
            <person name="Choi J.H."/>
            <person name="Detter J.C."/>
            <person name="Dong Q."/>
            <person name="Dusheyko S."/>
            <person name="Eads B.D."/>
            <person name="Frohlich T."/>
            <person name="Geiler-Samerotte K.A."/>
            <person name="Gerlach D."/>
            <person name="Hatcher P."/>
            <person name="Jogdeo S."/>
            <person name="Krijgsveld J."/>
            <person name="Kriventseva E.V."/>
            <person name="Kultz D."/>
            <person name="Laforsch C."/>
            <person name="Lindquist E."/>
            <person name="Lopez J."/>
            <person name="Manak J.R."/>
            <person name="Muller J."/>
            <person name="Pangilinan J."/>
            <person name="Patwardhan R.P."/>
            <person name="Pitluck S."/>
            <person name="Pritham E.J."/>
            <person name="Rechtsteiner A."/>
            <person name="Rho M."/>
            <person name="Rogozin I.B."/>
            <person name="Sakarya O."/>
            <person name="Salamov A."/>
            <person name="Schaack S."/>
            <person name="Shapiro H."/>
            <person name="Shiga Y."/>
            <person name="Skalitzky C."/>
            <person name="Smith Z."/>
            <person name="Souvorov A."/>
            <person name="Sung W."/>
            <person name="Tang Z."/>
            <person name="Tsuchiya D."/>
            <person name="Tu H."/>
            <person name="Vos H."/>
            <person name="Wang M."/>
            <person name="Wolf Y.I."/>
            <person name="Yamagata H."/>
            <person name="Yamada T."/>
            <person name="Ye Y."/>
            <person name="Shaw J.R."/>
            <person name="Andrews J."/>
            <person name="Crease T.J."/>
            <person name="Tang H."/>
            <person name="Lucas S.M."/>
            <person name="Robertson H.M."/>
            <person name="Bork P."/>
            <person name="Koonin E.V."/>
            <person name="Zdobnov E.M."/>
            <person name="Grigoriev I.V."/>
            <person name="Lynch M."/>
            <person name="Boore J.L."/>
        </authorList>
    </citation>
    <scope>NUCLEOTIDE SEQUENCE [LARGE SCALE GENOMIC DNA]</scope>
</reference>
<protein>
    <submittedName>
        <fullName evidence="1">Uncharacterized protein</fullName>
    </submittedName>
</protein>
<dbReference type="KEGG" id="dpx:DAPPUDRAFT_120141"/>
<accession>E9I0F1</accession>